<accession>A0A6L6WUM7</accession>
<dbReference type="PANTHER" id="PTHR32332:SF20">
    <property type="entry name" value="2-NITROPROPANE DIOXYGENASE-LIKE PROTEIN"/>
    <property type="match status" value="1"/>
</dbReference>
<organism evidence="3 4">
    <name type="scientific">Streptomyces typhae</name>
    <dbReference type="NCBI Taxonomy" id="2681492"/>
    <lineage>
        <taxon>Bacteria</taxon>
        <taxon>Bacillati</taxon>
        <taxon>Actinomycetota</taxon>
        <taxon>Actinomycetes</taxon>
        <taxon>Kitasatosporales</taxon>
        <taxon>Streptomycetaceae</taxon>
        <taxon>Streptomyces</taxon>
    </lineage>
</organism>
<dbReference type="InterPro" id="IPR014179">
    <property type="entry name" value="PfaD-like_TIM-barrel"/>
</dbReference>
<keyword evidence="4" id="KW-1185">Reference proteome</keyword>
<evidence type="ECO:0000313" key="4">
    <source>
        <dbReference type="Proteomes" id="UP000483802"/>
    </source>
</evidence>
<dbReference type="InterPro" id="IPR049489">
    <property type="entry name" value="FabD-like_helical_ins"/>
</dbReference>
<dbReference type="Pfam" id="PF03060">
    <property type="entry name" value="NMO"/>
    <property type="match status" value="1"/>
</dbReference>
<dbReference type="NCBIfam" id="TIGR02814">
    <property type="entry name" value="pfaD_fam"/>
    <property type="match status" value="1"/>
</dbReference>
<comment type="caution">
    <text evidence="3">The sequence shown here is derived from an EMBL/GenBank/DDBJ whole genome shotgun (WGS) entry which is preliminary data.</text>
</comment>
<sequence length="540" mass="58073">MHSTTRAPSPTPVHSHRRSPQQGEAQRLDAFSSQGLVRLVQQPRTAVRLLARPGDGARGAVPVAVAAGGCTELGVLPGIYPEWLGDRGFLQAHRVRYPYVCGEMANGISAVDLVVAAAAGGVLGLFGAAGLDPRRVEEAVLALGRRCGDAPWGVNLIHSPAEPQAETDTVELLLRHRVPCVSASAFMELTAPVVRCAAAGLRTDRAGGVVRARRVFAKVSRPETARMFMSPAPRELLDDLVRDGRISSQEARLAESVPVAEDVTVEADSGGHTDNQSLTALLLRILQLRDVMERAHGHRVRVGAAGGLGTPDAVAAAFAMGAAYVVTGSVNQTAVEAGLSPQAKQLLAAADVDEVTMAPSADMFELGARVQVLSKGTMFAVRAQRLHELYRRHSGLDELSPRDVAWLERDVLRAPVGEVWRETERYWQRRDPGQCARAATDAKHRMALLFRWYLGQSTRWAIEGVADRRADYQLWAGPALGAFNSWVSGSFLAASRERTAAQIACNLLEGAAVVTRAQQFRTCGLPVPDAAFRFVPRPLA</sequence>
<evidence type="ECO:0000256" key="1">
    <source>
        <dbReference type="SAM" id="MobiDB-lite"/>
    </source>
</evidence>
<name>A0A6L6WUM7_9ACTN</name>
<dbReference type="SUPFAM" id="SSF51412">
    <property type="entry name" value="Inosine monophosphate dehydrogenase (IMPDH)"/>
    <property type="match status" value="1"/>
</dbReference>
<protein>
    <submittedName>
        <fullName evidence="3">PfaD family polyunsaturated fatty acid/polyketide biosynthesis protein</fullName>
    </submittedName>
</protein>
<evidence type="ECO:0000259" key="2">
    <source>
        <dbReference type="Pfam" id="PF21607"/>
    </source>
</evidence>
<feature type="region of interest" description="Disordered" evidence="1">
    <location>
        <begin position="1"/>
        <end position="23"/>
    </location>
</feature>
<evidence type="ECO:0000313" key="3">
    <source>
        <dbReference type="EMBL" id="MVO85239.1"/>
    </source>
</evidence>
<dbReference type="Pfam" id="PF21607">
    <property type="entry name" value="FabD_helical_ins"/>
    <property type="match status" value="1"/>
</dbReference>
<dbReference type="PANTHER" id="PTHR32332">
    <property type="entry name" value="2-NITROPROPANE DIOXYGENASE"/>
    <property type="match status" value="1"/>
</dbReference>
<gene>
    <name evidence="3" type="ORF">GPA10_10855</name>
</gene>
<proteinExistence type="predicted"/>
<dbReference type="AlphaFoldDB" id="A0A6L6WUM7"/>
<dbReference type="Proteomes" id="UP000483802">
    <property type="component" value="Unassembled WGS sequence"/>
</dbReference>
<feature type="domain" description="[Acyl-carrier-protein] S-malonyltransferase-like inserted helical" evidence="2">
    <location>
        <begin position="393"/>
        <end position="472"/>
    </location>
</feature>
<dbReference type="Gene3D" id="3.20.20.70">
    <property type="entry name" value="Aldolase class I"/>
    <property type="match status" value="2"/>
</dbReference>
<dbReference type="InterPro" id="IPR013785">
    <property type="entry name" value="Aldolase_TIM"/>
</dbReference>
<reference evidence="3 4" key="1">
    <citation type="submission" date="2019-11" db="EMBL/GenBank/DDBJ databases">
        <title>Streptomyces typhae sp. nov., a novel endophytic actinomycete isolated from the root of cattail pollen (Typha angustifolia L.).</title>
        <authorList>
            <person name="Peng C."/>
        </authorList>
    </citation>
    <scope>NUCLEOTIDE SEQUENCE [LARGE SCALE GENOMIC DNA]</scope>
    <source>
        <strain evidence="4">p1417</strain>
    </source>
</reference>
<dbReference type="EMBL" id="WPNZ01000005">
    <property type="protein sequence ID" value="MVO85239.1"/>
    <property type="molecule type" value="Genomic_DNA"/>
</dbReference>